<sequence>MGLSDEIVDQRIYSSGQVRKGNTYARNQGEVWQEAEPTPGVENVFASNTVQQVTQNQPEIFPVLPPSAVAGKEFSVGVTLSNFESGTYAIKVIIGKDGKFIYGNTKGGLGWLTQNGSWAEFPAIAVSASGTGSGTVQAKVDEEAPGGSYAIKVRVHKDGNNYDSPEQPLVVSSAPVSALSSPNVGEVDGEEPSALAAFPIGEGKALGAEAPQNKEFKLNFYVITGIFGLIVGSFGLFLGFRYRKNSSVAAR</sequence>
<proteinExistence type="predicted"/>
<protein>
    <submittedName>
        <fullName evidence="2">Uncharacterized protein</fullName>
    </submittedName>
</protein>
<gene>
    <name evidence="2" type="ORF">ENR01_02215</name>
</gene>
<keyword evidence="1" id="KW-0472">Membrane</keyword>
<accession>A0A831Z0D3</accession>
<dbReference type="AlphaFoldDB" id="A0A831Z0D3"/>
<organism evidence="2">
    <name type="scientific">candidate division WWE3 bacterium</name>
    <dbReference type="NCBI Taxonomy" id="2053526"/>
    <lineage>
        <taxon>Bacteria</taxon>
        <taxon>Katanobacteria</taxon>
    </lineage>
</organism>
<keyword evidence="1" id="KW-0812">Transmembrane</keyword>
<evidence type="ECO:0000256" key="1">
    <source>
        <dbReference type="SAM" id="Phobius"/>
    </source>
</evidence>
<comment type="caution">
    <text evidence="2">The sequence shown here is derived from an EMBL/GenBank/DDBJ whole genome shotgun (WGS) entry which is preliminary data.</text>
</comment>
<reference evidence="2" key="1">
    <citation type="journal article" date="2020" name="mSystems">
        <title>Genome- and Community-Level Interaction Insights into Carbon Utilization and Element Cycling Functions of Hydrothermarchaeota in Hydrothermal Sediment.</title>
        <authorList>
            <person name="Zhou Z."/>
            <person name="Liu Y."/>
            <person name="Xu W."/>
            <person name="Pan J."/>
            <person name="Luo Z.H."/>
            <person name="Li M."/>
        </authorList>
    </citation>
    <scope>NUCLEOTIDE SEQUENCE [LARGE SCALE GENOMIC DNA]</scope>
    <source>
        <strain evidence="2">SpSt-361</strain>
    </source>
</reference>
<name>A0A831Z0D3_UNCKA</name>
<feature type="transmembrane region" description="Helical" evidence="1">
    <location>
        <begin position="220"/>
        <end position="242"/>
    </location>
</feature>
<keyword evidence="1" id="KW-1133">Transmembrane helix</keyword>
<dbReference type="EMBL" id="DSPJ01000062">
    <property type="protein sequence ID" value="HEX61948.1"/>
    <property type="molecule type" value="Genomic_DNA"/>
</dbReference>
<evidence type="ECO:0000313" key="2">
    <source>
        <dbReference type="EMBL" id="HEX61948.1"/>
    </source>
</evidence>